<accession>V9FMW5</accession>
<reference evidence="2 3" key="1">
    <citation type="submission" date="2013-11" db="EMBL/GenBank/DDBJ databases">
        <title>The Genome Sequence of Phytophthora parasitica P1569.</title>
        <authorList>
            <consortium name="The Broad Institute Genomics Platform"/>
            <person name="Russ C."/>
            <person name="Tyler B."/>
            <person name="Panabieres F."/>
            <person name="Shan W."/>
            <person name="Tripathy S."/>
            <person name="Grunwald N."/>
            <person name="Machado M."/>
            <person name="Johnson C.S."/>
            <person name="Arredondo F."/>
            <person name="Hong C."/>
            <person name="Coffey M."/>
            <person name="Young S.K."/>
            <person name="Zeng Q."/>
            <person name="Gargeya S."/>
            <person name="Fitzgerald M."/>
            <person name="Abouelleil A."/>
            <person name="Alvarado L."/>
            <person name="Chapman S.B."/>
            <person name="Gainer-Dewar J."/>
            <person name="Goldberg J."/>
            <person name="Griggs A."/>
            <person name="Gujja S."/>
            <person name="Hansen M."/>
            <person name="Howarth C."/>
            <person name="Imamovic A."/>
            <person name="Ireland A."/>
            <person name="Larimer J."/>
            <person name="McCowan C."/>
            <person name="Murphy C."/>
            <person name="Pearson M."/>
            <person name="Poon T.W."/>
            <person name="Priest M."/>
            <person name="Roberts A."/>
            <person name="Saif S."/>
            <person name="Shea T."/>
            <person name="Sykes S."/>
            <person name="Wortman J."/>
            <person name="Nusbaum C."/>
            <person name="Birren B."/>
        </authorList>
    </citation>
    <scope>NUCLEOTIDE SEQUENCE [LARGE SCALE GENOMIC DNA]</scope>
    <source>
        <strain evidence="2 3">P1569</strain>
    </source>
</reference>
<evidence type="ECO:0000256" key="1">
    <source>
        <dbReference type="SAM" id="MobiDB-lite"/>
    </source>
</evidence>
<comment type="caution">
    <text evidence="2">The sequence shown here is derived from an EMBL/GenBank/DDBJ whole genome shotgun (WGS) entry which is preliminary data.</text>
</comment>
<feature type="region of interest" description="Disordered" evidence="1">
    <location>
        <begin position="58"/>
        <end position="111"/>
    </location>
</feature>
<dbReference type="EMBL" id="ANIZ01000761">
    <property type="protein sequence ID" value="ETI52809.1"/>
    <property type="molecule type" value="Genomic_DNA"/>
</dbReference>
<gene>
    <name evidence="2" type="ORF">F443_04149</name>
</gene>
<dbReference type="Proteomes" id="UP000018721">
    <property type="component" value="Unassembled WGS sequence"/>
</dbReference>
<dbReference type="HOGENOM" id="CLU_2163400_0_0_1"/>
<name>V9FMW5_PHYNI</name>
<feature type="compositionally biased region" description="Polar residues" evidence="1">
    <location>
        <begin position="95"/>
        <end position="111"/>
    </location>
</feature>
<organism evidence="2 3">
    <name type="scientific">Phytophthora nicotianae P1569</name>
    <dbReference type="NCBI Taxonomy" id="1317065"/>
    <lineage>
        <taxon>Eukaryota</taxon>
        <taxon>Sar</taxon>
        <taxon>Stramenopiles</taxon>
        <taxon>Oomycota</taxon>
        <taxon>Peronosporomycetes</taxon>
        <taxon>Peronosporales</taxon>
        <taxon>Peronosporaceae</taxon>
        <taxon>Phytophthora</taxon>
    </lineage>
</organism>
<evidence type="ECO:0000313" key="2">
    <source>
        <dbReference type="EMBL" id="ETI52809.1"/>
    </source>
</evidence>
<protein>
    <submittedName>
        <fullName evidence="2">Uncharacterized protein</fullName>
    </submittedName>
</protein>
<sequence length="111" mass="12423">MWALNTSFDFIPLDNPLEATVRLDQAEIRSEVTDYLRYPWVLVSVLITRALFPERATDTLDIPKDDDIDASLLSENSMKPGAESGESDGRPMNHPDTSQPTSSNTISLERL</sequence>
<evidence type="ECO:0000313" key="3">
    <source>
        <dbReference type="Proteomes" id="UP000018721"/>
    </source>
</evidence>
<dbReference type="AlphaFoldDB" id="V9FMW5"/>
<proteinExistence type="predicted"/>
<keyword evidence="3" id="KW-1185">Reference proteome</keyword>